<dbReference type="Proteomes" id="UP000037511">
    <property type="component" value="Unassembled WGS sequence"/>
</dbReference>
<comment type="caution">
    <text evidence="1">The sequence shown here is derived from an EMBL/GenBank/DDBJ whole genome shotgun (WGS) entry which is preliminary data.</text>
</comment>
<evidence type="ECO:0008006" key="3">
    <source>
        <dbReference type="Google" id="ProtNLM"/>
    </source>
</evidence>
<evidence type="ECO:0000313" key="2">
    <source>
        <dbReference type="Proteomes" id="UP000037511"/>
    </source>
</evidence>
<dbReference type="EMBL" id="LGVG01000022">
    <property type="protein sequence ID" value="KNE26484.1"/>
    <property type="molecule type" value="Genomic_DNA"/>
</dbReference>
<sequence length="251" mass="28028">MGASARGGPVTKTTLADIQKHREAGPWRTLEARAQRLVDDARHHGGESFKPVLGGGTRLMLALDHRISDDVDLFVDSPAWLPYISPRLNDMFESELAGYNEDNAHVKLRFAEGEIDFVVAAPLLPASTNTWNPPADETSFPMESPAEVLAKKLFFRGWALTARDLFDWMILQTEGPAGAVPEKALATLLNAKLEGIDTALSHMAQRQSQRLAWERIRTHHLPDFDWATQWAKARLTQWSQLEHPPRLPPSA</sequence>
<dbReference type="AlphaFoldDB" id="A0AAW3I1M7"/>
<proteinExistence type="predicted"/>
<dbReference type="Pfam" id="PF08843">
    <property type="entry name" value="AbiEii"/>
    <property type="match status" value="1"/>
</dbReference>
<protein>
    <recommendedName>
        <fullName evidence="3">Nucleotidyl transferase AbiEii/AbiGii toxin family protein</fullName>
    </recommendedName>
</protein>
<gene>
    <name evidence="1" type="ORF">AFM18_17405</name>
</gene>
<accession>A0AAW3I1M7</accession>
<evidence type="ECO:0000313" key="1">
    <source>
        <dbReference type="EMBL" id="KNE26484.1"/>
    </source>
</evidence>
<reference evidence="1 2" key="1">
    <citation type="submission" date="2015-07" db="EMBL/GenBank/DDBJ databases">
        <title>Draft genome of Achromobacter spanius.</title>
        <authorList>
            <person name="Wang X."/>
        </authorList>
    </citation>
    <scope>NUCLEOTIDE SEQUENCE [LARGE SCALE GENOMIC DNA]</scope>
    <source>
        <strain evidence="1 2">CGMCC9173</strain>
    </source>
</reference>
<organism evidence="1 2">
    <name type="scientific">Achromobacter spanius</name>
    <dbReference type="NCBI Taxonomy" id="217203"/>
    <lineage>
        <taxon>Bacteria</taxon>
        <taxon>Pseudomonadati</taxon>
        <taxon>Pseudomonadota</taxon>
        <taxon>Betaproteobacteria</taxon>
        <taxon>Burkholderiales</taxon>
        <taxon>Alcaligenaceae</taxon>
        <taxon>Achromobacter</taxon>
    </lineage>
</organism>
<name>A0AAW3I1M7_9BURK</name>
<dbReference type="InterPro" id="IPR014942">
    <property type="entry name" value="AbiEii"/>
</dbReference>